<keyword evidence="7" id="KW-0482">Metalloprotease</keyword>
<evidence type="ECO:0000256" key="4">
    <source>
        <dbReference type="ARBA" id="ARBA00022723"/>
    </source>
</evidence>
<keyword evidence="11" id="KW-1185">Reference proteome</keyword>
<dbReference type="RefSeq" id="WP_306761417.1">
    <property type="nucleotide sequence ID" value="NZ_CP118224.1"/>
</dbReference>
<reference evidence="10 11" key="1">
    <citation type="submission" date="2023-02" db="EMBL/GenBank/DDBJ databases">
        <title>Complete genome sequence of a novel bacterium Oceanimonas sp. NTOU-MSR1 isolated from marine coast sediment.</title>
        <authorList>
            <person name="Yang H.-T."/>
            <person name="Chen Y.-L."/>
            <person name="Ho Y.-N."/>
        </authorList>
    </citation>
    <scope>NUCLEOTIDE SEQUENCE [LARGE SCALE GENOMIC DNA]</scope>
    <source>
        <strain evidence="10 11">NTOU-MSR1</strain>
    </source>
</reference>
<evidence type="ECO:0000313" key="11">
    <source>
        <dbReference type="Proteomes" id="UP001223802"/>
    </source>
</evidence>
<dbReference type="AlphaFoldDB" id="A0AA50KNF3"/>
<evidence type="ECO:0000256" key="3">
    <source>
        <dbReference type="ARBA" id="ARBA00022670"/>
    </source>
</evidence>
<name>A0AA50KNF3_9GAMM</name>
<feature type="domain" description="Csd3-like second N-terminal" evidence="9">
    <location>
        <begin position="166"/>
        <end position="284"/>
    </location>
</feature>
<dbReference type="PANTHER" id="PTHR21666">
    <property type="entry name" value="PEPTIDASE-RELATED"/>
    <property type="match status" value="1"/>
</dbReference>
<dbReference type="FunFam" id="2.70.70.10:FF:000002">
    <property type="entry name" value="Murein DD-endopeptidase MepM"/>
    <property type="match status" value="1"/>
</dbReference>
<evidence type="ECO:0000256" key="6">
    <source>
        <dbReference type="ARBA" id="ARBA00022833"/>
    </source>
</evidence>
<dbReference type="InterPro" id="IPR050570">
    <property type="entry name" value="Cell_wall_metabolism_enzyme"/>
</dbReference>
<feature type="domain" description="M23ase beta-sheet core" evidence="8">
    <location>
        <begin position="296"/>
        <end position="390"/>
    </location>
</feature>
<sequence>MPVIRLFRRLPRGHRIAISALSAGMVLLALLPSETALASRSLAPEQEQQASPARKRALELELENIPFRDQRRHAREQVVQVRSGDTLSLIFARLKLPPALLHDISLLKQAAPLQTLHPGDKLTFRFDKDDGFAGLLYPLDAARTLEISQDPQGLNSRVHSASLENRNKFAQGKVDSSFWNAGVTAGLSAGQIMSLAAMFAWDLDFALDIRAGDYFTVLFEEQYKDGLRVGTGDILAAEFVNQGKVYQAVRHEDGNYYSPDGRAMRKSFLRAPVNFSHISSNFNPRRLHPVTGQVRPHRGIDYAARTGTPVVASGSGVVTESGYNRFNGNYVFIRHDSTYVTKYLHLDKRMVKKGQRVKQEQQIGTLGATGRVTGPHLHYEFLVNGVHQDPKTVKLPQAARLPAAELARFQPRARQLLAQLTRVGEVMLAKN</sequence>
<dbReference type="Gene3D" id="3.10.450.350">
    <property type="match status" value="2"/>
</dbReference>
<dbReference type="Pfam" id="PF01551">
    <property type="entry name" value="Peptidase_M23"/>
    <property type="match status" value="1"/>
</dbReference>
<proteinExistence type="predicted"/>
<evidence type="ECO:0000313" key="10">
    <source>
        <dbReference type="EMBL" id="WMC10212.1"/>
    </source>
</evidence>
<keyword evidence="5" id="KW-0378">Hydrolase</keyword>
<dbReference type="Gene3D" id="2.70.70.10">
    <property type="entry name" value="Glucose Permease (Domain IIA)"/>
    <property type="match status" value="1"/>
</dbReference>
<dbReference type="Proteomes" id="UP001223802">
    <property type="component" value="Chromosome"/>
</dbReference>
<keyword evidence="4" id="KW-0479">Metal-binding</keyword>
<accession>A0AA50KNF3</accession>
<dbReference type="GO" id="GO:0004222">
    <property type="term" value="F:metalloendopeptidase activity"/>
    <property type="evidence" value="ECO:0007669"/>
    <property type="project" value="TreeGrafter"/>
</dbReference>
<keyword evidence="3" id="KW-0645">Protease</keyword>
<dbReference type="GO" id="GO:0006508">
    <property type="term" value="P:proteolysis"/>
    <property type="evidence" value="ECO:0007669"/>
    <property type="project" value="UniProtKB-KW"/>
</dbReference>
<evidence type="ECO:0000256" key="7">
    <source>
        <dbReference type="ARBA" id="ARBA00023049"/>
    </source>
</evidence>
<dbReference type="PANTHER" id="PTHR21666:SF288">
    <property type="entry name" value="CELL DIVISION PROTEIN YTFB"/>
    <property type="match status" value="1"/>
</dbReference>
<dbReference type="GO" id="GO:0046872">
    <property type="term" value="F:metal ion binding"/>
    <property type="evidence" value="ECO:0007669"/>
    <property type="project" value="UniProtKB-KW"/>
</dbReference>
<protein>
    <submittedName>
        <fullName evidence="10">Peptidoglycan DD-metalloendopeptidase family protein</fullName>
    </submittedName>
</protein>
<keyword evidence="6" id="KW-0862">Zinc</keyword>
<dbReference type="KEGG" id="ope:PU634_14150"/>
<comment type="subcellular location">
    <subcellularLocation>
        <location evidence="2">Cell envelope</location>
    </subcellularLocation>
</comment>
<evidence type="ECO:0000259" key="8">
    <source>
        <dbReference type="Pfam" id="PF01551"/>
    </source>
</evidence>
<dbReference type="InterPro" id="IPR045834">
    <property type="entry name" value="Csd3_N2"/>
</dbReference>
<dbReference type="EMBL" id="CP118224">
    <property type="protein sequence ID" value="WMC10212.1"/>
    <property type="molecule type" value="Genomic_DNA"/>
</dbReference>
<evidence type="ECO:0000256" key="1">
    <source>
        <dbReference type="ARBA" id="ARBA00001947"/>
    </source>
</evidence>
<gene>
    <name evidence="10" type="ORF">PU634_14150</name>
</gene>
<dbReference type="InterPro" id="IPR016047">
    <property type="entry name" value="M23ase_b-sheet_dom"/>
</dbReference>
<organism evidence="10 11">
    <name type="scientific">Oceanimonas pelagia</name>
    <dbReference type="NCBI Taxonomy" id="3028314"/>
    <lineage>
        <taxon>Bacteria</taxon>
        <taxon>Pseudomonadati</taxon>
        <taxon>Pseudomonadota</taxon>
        <taxon>Gammaproteobacteria</taxon>
        <taxon>Aeromonadales</taxon>
        <taxon>Aeromonadaceae</taxon>
        <taxon>Oceanimonas</taxon>
    </lineage>
</organism>
<evidence type="ECO:0000259" key="9">
    <source>
        <dbReference type="Pfam" id="PF19425"/>
    </source>
</evidence>
<dbReference type="SUPFAM" id="SSF51261">
    <property type="entry name" value="Duplicated hybrid motif"/>
    <property type="match status" value="1"/>
</dbReference>
<comment type="cofactor">
    <cofactor evidence="1">
        <name>Zn(2+)</name>
        <dbReference type="ChEBI" id="CHEBI:29105"/>
    </cofactor>
</comment>
<dbReference type="GO" id="GO:0030313">
    <property type="term" value="C:cell envelope"/>
    <property type="evidence" value="ECO:0007669"/>
    <property type="project" value="UniProtKB-SubCell"/>
</dbReference>
<evidence type="ECO:0000256" key="2">
    <source>
        <dbReference type="ARBA" id="ARBA00004196"/>
    </source>
</evidence>
<evidence type="ECO:0000256" key="5">
    <source>
        <dbReference type="ARBA" id="ARBA00022801"/>
    </source>
</evidence>
<dbReference type="InterPro" id="IPR011055">
    <property type="entry name" value="Dup_hybrid_motif"/>
</dbReference>
<dbReference type="CDD" id="cd12797">
    <property type="entry name" value="M23_peptidase"/>
    <property type="match status" value="1"/>
</dbReference>
<dbReference type="Pfam" id="PF19425">
    <property type="entry name" value="Csd3_N2"/>
    <property type="match status" value="1"/>
</dbReference>